<sequence>MKKSRKLCLTFVVSILLGVLEAPIIAQFPCWYLCPNSYPNDRDKCLDCCDR</sequence>
<evidence type="ECO:0000313" key="2">
    <source>
        <dbReference type="Proteomes" id="UP001204798"/>
    </source>
</evidence>
<proteinExistence type="predicted"/>
<accession>A0ABT2EIF9</accession>
<keyword evidence="2" id="KW-1185">Reference proteome</keyword>
<dbReference type="RefSeq" id="WP_259092129.1">
    <property type="nucleotide sequence ID" value="NZ_CP130454.1"/>
</dbReference>
<name>A0ABT2EIF9_9BACT</name>
<gene>
    <name evidence="1" type="ORF">M2350_000128</name>
</gene>
<protein>
    <submittedName>
        <fullName evidence="1">Uncharacterized protein</fullName>
    </submittedName>
</protein>
<reference evidence="1 2" key="1">
    <citation type="submission" date="2022-08" db="EMBL/GenBank/DDBJ databases">
        <title>Bacterial and archaeal communities from various locations to study Microbial Dark Matter (Phase II).</title>
        <authorList>
            <person name="Stepanauskas R."/>
        </authorList>
    </citation>
    <scope>NUCLEOTIDE SEQUENCE [LARGE SCALE GENOMIC DNA]</scope>
    <source>
        <strain evidence="1 2">PD1</strain>
    </source>
</reference>
<dbReference type="EMBL" id="JANUCP010000001">
    <property type="protein sequence ID" value="MCS3917731.1"/>
    <property type="molecule type" value="Genomic_DNA"/>
</dbReference>
<evidence type="ECO:0000313" key="1">
    <source>
        <dbReference type="EMBL" id="MCS3917731.1"/>
    </source>
</evidence>
<comment type="caution">
    <text evidence="1">The sequence shown here is derived from an EMBL/GenBank/DDBJ whole genome shotgun (WGS) entry which is preliminary data.</text>
</comment>
<dbReference type="Proteomes" id="UP001204798">
    <property type="component" value="Unassembled WGS sequence"/>
</dbReference>
<organism evidence="1 2">
    <name type="scientific">Candidatus Fervidibacter sacchari</name>
    <dbReference type="NCBI Taxonomy" id="1448929"/>
    <lineage>
        <taxon>Bacteria</taxon>
        <taxon>Candidatus Fervidibacterota</taxon>
        <taxon>Candidatus Fervidibacter</taxon>
    </lineage>
</organism>